<dbReference type="InterPro" id="IPR034660">
    <property type="entry name" value="DinB/YfiT-like"/>
</dbReference>
<protein>
    <submittedName>
        <fullName evidence="2">DinB family protein</fullName>
    </submittedName>
</protein>
<gene>
    <name evidence="2" type="ORF">F0919_05145</name>
</gene>
<dbReference type="Pfam" id="PF12867">
    <property type="entry name" value="DinB_2"/>
    <property type="match status" value="1"/>
</dbReference>
<reference evidence="2 3" key="1">
    <citation type="submission" date="2019-09" db="EMBL/GenBank/DDBJ databases">
        <title>Genome sequence and assembly of Taibaiella sp.</title>
        <authorList>
            <person name="Chhetri G."/>
        </authorList>
    </citation>
    <scope>NUCLEOTIDE SEQUENCE [LARGE SCALE GENOMIC DNA]</scope>
    <source>
        <strain evidence="2 3">KVB11</strain>
    </source>
</reference>
<proteinExistence type="predicted"/>
<evidence type="ECO:0000313" key="2">
    <source>
        <dbReference type="EMBL" id="KAA5537062.1"/>
    </source>
</evidence>
<accession>A0A5M6CSX4</accession>
<keyword evidence="3" id="KW-1185">Reference proteome</keyword>
<dbReference type="AlphaFoldDB" id="A0A5M6CSX4"/>
<sequence length="167" mass="19184">MHISEEEYAPFYNGYVKNVNDNVLETLRQQSDNFPDFIRSINENLATHAYGEGKWTVAEVIGHILDTERVMAYRALCFARDRHIAQPGFDENLFADAANYKERTLASLAEEFQLLRKSNMILFESFTEDALLNRGIANGKAISVRALLYVIAGHLIHHCNMLKERYL</sequence>
<dbReference type="Proteomes" id="UP000323632">
    <property type="component" value="Unassembled WGS sequence"/>
</dbReference>
<name>A0A5M6CSX4_9BACT</name>
<dbReference type="InterPro" id="IPR024775">
    <property type="entry name" value="DinB-like"/>
</dbReference>
<dbReference type="RefSeq" id="WP_150031638.1">
    <property type="nucleotide sequence ID" value="NZ_VWSH01000001.1"/>
</dbReference>
<comment type="caution">
    <text evidence="2">The sequence shown here is derived from an EMBL/GenBank/DDBJ whole genome shotgun (WGS) entry which is preliminary data.</text>
</comment>
<feature type="domain" description="DinB-like" evidence="1">
    <location>
        <begin position="27"/>
        <end position="161"/>
    </location>
</feature>
<evidence type="ECO:0000313" key="3">
    <source>
        <dbReference type="Proteomes" id="UP000323632"/>
    </source>
</evidence>
<organism evidence="2 3">
    <name type="scientific">Taibaiella lutea</name>
    <dbReference type="NCBI Taxonomy" id="2608001"/>
    <lineage>
        <taxon>Bacteria</taxon>
        <taxon>Pseudomonadati</taxon>
        <taxon>Bacteroidota</taxon>
        <taxon>Chitinophagia</taxon>
        <taxon>Chitinophagales</taxon>
        <taxon>Chitinophagaceae</taxon>
        <taxon>Taibaiella</taxon>
    </lineage>
</organism>
<dbReference type="EMBL" id="VWSH01000001">
    <property type="protein sequence ID" value="KAA5537062.1"/>
    <property type="molecule type" value="Genomic_DNA"/>
</dbReference>
<evidence type="ECO:0000259" key="1">
    <source>
        <dbReference type="Pfam" id="PF12867"/>
    </source>
</evidence>
<dbReference type="SUPFAM" id="SSF109854">
    <property type="entry name" value="DinB/YfiT-like putative metalloenzymes"/>
    <property type="match status" value="1"/>
</dbReference>
<dbReference type="Gene3D" id="1.20.120.450">
    <property type="entry name" value="dinb family like domain"/>
    <property type="match status" value="1"/>
</dbReference>